<reference evidence="4 5" key="1">
    <citation type="submission" date="2023-01" db="EMBL/GenBank/DDBJ databases">
        <authorList>
            <person name="Whitehead M."/>
        </authorList>
    </citation>
    <scope>NUCLEOTIDE SEQUENCE [LARGE SCALE GENOMIC DNA]</scope>
</reference>
<dbReference type="InterPro" id="IPR006578">
    <property type="entry name" value="MADF-dom"/>
</dbReference>
<dbReference type="Proteomes" id="UP001160148">
    <property type="component" value="Unassembled WGS sequence"/>
</dbReference>
<evidence type="ECO:0000313" key="5">
    <source>
        <dbReference type="Proteomes" id="UP001160148"/>
    </source>
</evidence>
<dbReference type="EMBL" id="CARXXK010000002">
    <property type="protein sequence ID" value="CAI6358586.1"/>
    <property type="molecule type" value="Genomic_DNA"/>
</dbReference>
<dbReference type="GO" id="GO:0005634">
    <property type="term" value="C:nucleus"/>
    <property type="evidence" value="ECO:0007669"/>
    <property type="project" value="TreeGrafter"/>
</dbReference>
<dbReference type="SMART" id="SM00595">
    <property type="entry name" value="MADF"/>
    <property type="match status" value="1"/>
</dbReference>
<name>A0AAV0WSX8_9HEMI</name>
<feature type="region of interest" description="Disordered" evidence="1">
    <location>
        <begin position="255"/>
        <end position="274"/>
    </location>
</feature>
<gene>
    <name evidence="4" type="ORF">MEUPH1_LOCUS14089</name>
</gene>
<dbReference type="PANTHER" id="PTHR12243">
    <property type="entry name" value="MADF DOMAIN TRANSCRIPTION FACTOR"/>
    <property type="match status" value="1"/>
</dbReference>
<evidence type="ECO:0000259" key="3">
    <source>
        <dbReference type="PROSITE" id="PS51029"/>
    </source>
</evidence>
<dbReference type="PANTHER" id="PTHR12243:SF67">
    <property type="entry name" value="COREPRESSOR OF PANGOLIN, ISOFORM A-RELATED"/>
    <property type="match status" value="1"/>
</dbReference>
<dbReference type="SMART" id="SM00717">
    <property type="entry name" value="SANT"/>
    <property type="match status" value="1"/>
</dbReference>
<dbReference type="PROSITE" id="PS51029">
    <property type="entry name" value="MADF"/>
    <property type="match status" value="1"/>
</dbReference>
<dbReference type="PROSITE" id="PS50090">
    <property type="entry name" value="MYB_LIKE"/>
    <property type="match status" value="1"/>
</dbReference>
<dbReference type="GO" id="GO:0006357">
    <property type="term" value="P:regulation of transcription by RNA polymerase II"/>
    <property type="evidence" value="ECO:0007669"/>
    <property type="project" value="TreeGrafter"/>
</dbReference>
<proteinExistence type="predicted"/>
<feature type="compositionally biased region" description="Polar residues" evidence="1">
    <location>
        <begin position="263"/>
        <end position="274"/>
    </location>
</feature>
<sequence>MAKLHFSGEEEEQLIELVRKNVELFDLSHNKYKDAEHKDSIWLDIANTIGKSVDDCKKKWKYIRDSHNRCKRKLGTGSATSAKKCLPSADRASFLNTVQNERSSTCNIIPQSEEDNVEEDVAIDGDLGVLPLQDKDSPGCSLVDKRARSKVDKLSALVTKRAEERNRTFKRIEEQNQLILNAEKHKDDDIDLFFKSLALSVKKLPQAAIKEAKLKALIMVNELEDKYSAISATPSSTFLPIQTYNNYEYSSTSSPSSIAYSMPDNQSTTSPDLFQPQATVSTSFFRSSDLGIQNDVQFHNE</sequence>
<organism evidence="4 5">
    <name type="scientific">Macrosiphum euphorbiae</name>
    <name type="common">potato aphid</name>
    <dbReference type="NCBI Taxonomy" id="13131"/>
    <lineage>
        <taxon>Eukaryota</taxon>
        <taxon>Metazoa</taxon>
        <taxon>Ecdysozoa</taxon>
        <taxon>Arthropoda</taxon>
        <taxon>Hexapoda</taxon>
        <taxon>Insecta</taxon>
        <taxon>Pterygota</taxon>
        <taxon>Neoptera</taxon>
        <taxon>Paraneoptera</taxon>
        <taxon>Hemiptera</taxon>
        <taxon>Sternorrhyncha</taxon>
        <taxon>Aphidomorpha</taxon>
        <taxon>Aphidoidea</taxon>
        <taxon>Aphididae</taxon>
        <taxon>Macrosiphini</taxon>
        <taxon>Macrosiphum</taxon>
    </lineage>
</organism>
<feature type="domain" description="Myb-like" evidence="2">
    <location>
        <begin position="1"/>
        <end position="64"/>
    </location>
</feature>
<accession>A0AAV0WSX8</accession>
<dbReference type="GO" id="GO:0005667">
    <property type="term" value="C:transcription regulator complex"/>
    <property type="evidence" value="ECO:0007669"/>
    <property type="project" value="TreeGrafter"/>
</dbReference>
<comment type="caution">
    <text evidence="4">The sequence shown here is derived from an EMBL/GenBank/DDBJ whole genome shotgun (WGS) entry which is preliminary data.</text>
</comment>
<dbReference type="Pfam" id="PF10545">
    <property type="entry name" value="MADF_DNA_bdg"/>
    <property type="match status" value="1"/>
</dbReference>
<evidence type="ECO:0000256" key="1">
    <source>
        <dbReference type="SAM" id="MobiDB-lite"/>
    </source>
</evidence>
<evidence type="ECO:0000313" key="4">
    <source>
        <dbReference type="EMBL" id="CAI6358586.1"/>
    </source>
</evidence>
<dbReference type="InterPro" id="IPR039353">
    <property type="entry name" value="TF_Adf1"/>
</dbReference>
<keyword evidence="5" id="KW-1185">Reference proteome</keyword>
<protein>
    <submittedName>
        <fullName evidence="4">Uncharacterized protein</fullName>
    </submittedName>
</protein>
<feature type="domain" description="MADF" evidence="3">
    <location>
        <begin position="13"/>
        <end position="100"/>
    </location>
</feature>
<evidence type="ECO:0000259" key="2">
    <source>
        <dbReference type="PROSITE" id="PS50090"/>
    </source>
</evidence>
<dbReference type="InterPro" id="IPR001005">
    <property type="entry name" value="SANT/Myb"/>
</dbReference>
<dbReference type="AlphaFoldDB" id="A0AAV0WSX8"/>